<name>A0A4C1XT13_EUMVA</name>
<dbReference type="EMBL" id="BGZK01000936">
    <property type="protein sequence ID" value="GBP65674.1"/>
    <property type="molecule type" value="Genomic_DNA"/>
</dbReference>
<protein>
    <submittedName>
        <fullName evidence="2">Cyclin G</fullName>
    </submittedName>
</protein>
<feature type="compositionally biased region" description="Basic residues" evidence="1">
    <location>
        <begin position="103"/>
        <end position="114"/>
    </location>
</feature>
<proteinExistence type="predicted"/>
<keyword evidence="3" id="KW-1185">Reference proteome</keyword>
<organism evidence="2 3">
    <name type="scientific">Eumeta variegata</name>
    <name type="common">Bagworm moth</name>
    <name type="synonym">Eumeta japonica</name>
    <dbReference type="NCBI Taxonomy" id="151549"/>
    <lineage>
        <taxon>Eukaryota</taxon>
        <taxon>Metazoa</taxon>
        <taxon>Ecdysozoa</taxon>
        <taxon>Arthropoda</taxon>
        <taxon>Hexapoda</taxon>
        <taxon>Insecta</taxon>
        <taxon>Pterygota</taxon>
        <taxon>Neoptera</taxon>
        <taxon>Endopterygota</taxon>
        <taxon>Lepidoptera</taxon>
        <taxon>Glossata</taxon>
        <taxon>Ditrysia</taxon>
        <taxon>Tineoidea</taxon>
        <taxon>Psychidae</taxon>
        <taxon>Oiketicinae</taxon>
        <taxon>Eumeta</taxon>
    </lineage>
</organism>
<gene>
    <name evidence="2" type="primary">CycG</name>
    <name evidence="2" type="ORF">EVAR_98387_1</name>
</gene>
<evidence type="ECO:0000256" key="1">
    <source>
        <dbReference type="SAM" id="MobiDB-lite"/>
    </source>
</evidence>
<dbReference type="InterPro" id="IPR036915">
    <property type="entry name" value="Cyclin-like_sf"/>
</dbReference>
<evidence type="ECO:0000313" key="3">
    <source>
        <dbReference type="Proteomes" id="UP000299102"/>
    </source>
</evidence>
<feature type="region of interest" description="Disordered" evidence="1">
    <location>
        <begin position="103"/>
        <end position="122"/>
    </location>
</feature>
<comment type="caution">
    <text evidence="2">The sequence shown here is derived from an EMBL/GenBank/DDBJ whole genome shotgun (WGS) entry which is preliminary data.</text>
</comment>
<sequence length="137" mass="15918">MIISYRRALKNVVIVSERKPRRPRRQSGTCVITILAARLVPESESEVSREARDGAAHVMRCLKVWFDLPTEVLMHAINLFDRWVKVPDEDEGPALPRALHHSVLHEHSHRAPRRRQPDRQEGVRRRVRSVDCDFSVC</sequence>
<dbReference type="SUPFAM" id="SSF47954">
    <property type="entry name" value="Cyclin-like"/>
    <property type="match status" value="1"/>
</dbReference>
<dbReference type="STRING" id="151549.A0A4C1XT13"/>
<dbReference type="Proteomes" id="UP000299102">
    <property type="component" value="Unassembled WGS sequence"/>
</dbReference>
<reference evidence="2 3" key="1">
    <citation type="journal article" date="2019" name="Commun. Biol.">
        <title>The bagworm genome reveals a unique fibroin gene that provides high tensile strength.</title>
        <authorList>
            <person name="Kono N."/>
            <person name="Nakamura H."/>
            <person name="Ohtoshi R."/>
            <person name="Tomita M."/>
            <person name="Numata K."/>
            <person name="Arakawa K."/>
        </authorList>
    </citation>
    <scope>NUCLEOTIDE SEQUENCE [LARGE SCALE GENOMIC DNA]</scope>
</reference>
<dbReference type="AlphaFoldDB" id="A0A4C1XT13"/>
<accession>A0A4C1XT13</accession>
<evidence type="ECO:0000313" key="2">
    <source>
        <dbReference type="EMBL" id="GBP65674.1"/>
    </source>
</evidence>
<dbReference type="OrthoDB" id="769138at2759"/>